<dbReference type="AlphaFoldDB" id="A0A3D9Y233"/>
<dbReference type="Pfam" id="PF03829">
    <property type="entry name" value="PTSIIA_gutA"/>
    <property type="match status" value="1"/>
</dbReference>
<organism evidence="2 3">
    <name type="scientific">Paracoccus versutus</name>
    <name type="common">Thiobacillus versutus</name>
    <dbReference type="NCBI Taxonomy" id="34007"/>
    <lineage>
        <taxon>Bacteria</taxon>
        <taxon>Pseudomonadati</taxon>
        <taxon>Pseudomonadota</taxon>
        <taxon>Alphaproteobacteria</taxon>
        <taxon>Rhodobacterales</taxon>
        <taxon>Paracoccaceae</taxon>
        <taxon>Paracoccus</taxon>
    </lineage>
</organism>
<dbReference type="GO" id="GO:0008982">
    <property type="term" value="F:protein-N(PI)-phosphohistidine-sugar phosphotransferase activity"/>
    <property type="evidence" value="ECO:0007669"/>
    <property type="project" value="InterPro"/>
</dbReference>
<gene>
    <name evidence="2" type="ORF">BDD41_1777</name>
</gene>
<dbReference type="PROSITE" id="PS51097">
    <property type="entry name" value="PTS_EIIA_TYPE_5"/>
    <property type="match status" value="1"/>
</dbReference>
<dbReference type="RefSeq" id="WP_116221730.1">
    <property type="nucleotide sequence ID" value="NZ_CP038196.1"/>
</dbReference>
<dbReference type="PANTHER" id="PTHR40398:SF1">
    <property type="entry name" value="PTS SYSTEM GLUCITOL_SORBITOL-SPECIFIC EIIA COMPONENT"/>
    <property type="match status" value="1"/>
</dbReference>
<proteinExistence type="predicted"/>
<dbReference type="InterPro" id="IPR036665">
    <property type="entry name" value="PTS_IIA_glucitol/sorbitol_sf"/>
</dbReference>
<reference evidence="2 3" key="1">
    <citation type="submission" date="2018-08" db="EMBL/GenBank/DDBJ databases">
        <title>Genomic Encyclopedia of Archaeal and Bacterial Type Strains, Phase II (KMG-II): from individual species to whole genera.</title>
        <authorList>
            <person name="Goeker M."/>
        </authorList>
    </citation>
    <scope>NUCLEOTIDE SEQUENCE [LARGE SCALE GENOMIC DNA]</scope>
    <source>
        <strain evidence="2 3">DSM 17099</strain>
    </source>
</reference>
<protein>
    <submittedName>
        <fullName evidence="2">PTS system glucitol/sorbitol-specific IIA component</fullName>
    </submittedName>
</protein>
<dbReference type="InterPro" id="IPR004716">
    <property type="entry name" value="PTS_IIA_glucitol/sorbitol-sp"/>
</dbReference>
<feature type="modified residue" description="Phosphohistidine; by HPr" evidence="1">
    <location>
        <position position="43"/>
    </location>
</feature>
<dbReference type="Gene3D" id="2.40.33.40">
    <property type="entry name" value="Phosphotransferase system, glucitol/sorbitol-specific IIA component"/>
    <property type="match status" value="1"/>
</dbReference>
<comment type="caution">
    <text evidence="2">The sequence shown here is derived from an EMBL/GenBank/DDBJ whole genome shotgun (WGS) entry which is preliminary data.</text>
</comment>
<evidence type="ECO:0000256" key="1">
    <source>
        <dbReference type="PROSITE-ProRule" id="PRU00420"/>
    </source>
</evidence>
<dbReference type="SUPFAM" id="SSF141530">
    <property type="entry name" value="PTSIIA/GutA-like"/>
    <property type="match status" value="1"/>
</dbReference>
<dbReference type="GO" id="GO:0009401">
    <property type="term" value="P:phosphoenolpyruvate-dependent sugar phosphotransferase system"/>
    <property type="evidence" value="ECO:0007669"/>
    <property type="project" value="InterPro"/>
</dbReference>
<dbReference type="PANTHER" id="PTHR40398">
    <property type="entry name" value="PTS SYSTEM GLUCITOL/SORBITOL-SPECIFIC EIIA COMPONENT"/>
    <property type="match status" value="1"/>
</dbReference>
<accession>A0A3D9Y233</accession>
<name>A0A3D9Y233_PARVE</name>
<dbReference type="EMBL" id="QTUJ01000001">
    <property type="protein sequence ID" value="REF73239.1"/>
    <property type="molecule type" value="Genomic_DNA"/>
</dbReference>
<dbReference type="GO" id="GO:0005737">
    <property type="term" value="C:cytoplasm"/>
    <property type="evidence" value="ECO:0007669"/>
    <property type="project" value="InterPro"/>
</dbReference>
<evidence type="ECO:0000313" key="2">
    <source>
        <dbReference type="EMBL" id="REF73239.1"/>
    </source>
</evidence>
<evidence type="ECO:0000313" key="3">
    <source>
        <dbReference type="Proteomes" id="UP000256941"/>
    </source>
</evidence>
<sequence length="126" mass="12946">MKTHLRTIITVVGPDVADLVEGGVLILFAEGAPDELAEVSVLHRVAEGPDAEAPAPGAEILVGDVSAILTGIGELAWNKIRDIGHVVINFNDSDTPERPGEICASSVESAALIAAIAAGSEITIRS</sequence>
<dbReference type="Proteomes" id="UP000256941">
    <property type="component" value="Unassembled WGS sequence"/>
</dbReference>